<keyword evidence="1" id="KW-0812">Transmembrane</keyword>
<proteinExistence type="predicted"/>
<keyword evidence="1" id="KW-0472">Membrane</keyword>
<dbReference type="STRING" id="1802410.A3H75_00980"/>
<sequence length="84" mass="9102">MFSISLSFLVLLYVIFVVLTLVFAVINIYHLVSTGMLTLLSFSVSGLVVLLMFALIATTGIYVGTLDTTQTFTLFNSVSVPVGF</sequence>
<organism evidence="2 3">
    <name type="scientific">Candidatus Uhrbacteria bacterium RIFCSPLOWO2_02_FULL_51_9</name>
    <dbReference type="NCBI Taxonomy" id="1802410"/>
    <lineage>
        <taxon>Bacteria</taxon>
        <taxon>Candidatus Uhriibacteriota</taxon>
    </lineage>
</organism>
<comment type="caution">
    <text evidence="2">The sequence shown here is derived from an EMBL/GenBank/DDBJ whole genome shotgun (WGS) entry which is preliminary data.</text>
</comment>
<feature type="transmembrane region" description="Helical" evidence="1">
    <location>
        <begin position="6"/>
        <end position="32"/>
    </location>
</feature>
<reference evidence="2 3" key="1">
    <citation type="journal article" date="2016" name="Nat. Commun.">
        <title>Thousands of microbial genomes shed light on interconnected biogeochemical processes in an aquifer system.</title>
        <authorList>
            <person name="Anantharaman K."/>
            <person name="Brown C.T."/>
            <person name="Hug L.A."/>
            <person name="Sharon I."/>
            <person name="Castelle C.J."/>
            <person name="Probst A.J."/>
            <person name="Thomas B.C."/>
            <person name="Singh A."/>
            <person name="Wilkins M.J."/>
            <person name="Karaoz U."/>
            <person name="Brodie E.L."/>
            <person name="Williams K.H."/>
            <person name="Hubbard S.S."/>
            <person name="Banfield J.F."/>
        </authorList>
    </citation>
    <scope>NUCLEOTIDE SEQUENCE [LARGE SCALE GENOMIC DNA]</scope>
</reference>
<dbReference type="EMBL" id="MGES01000024">
    <property type="protein sequence ID" value="OGL88849.1"/>
    <property type="molecule type" value="Genomic_DNA"/>
</dbReference>
<name>A0A1F7VEA9_9BACT</name>
<evidence type="ECO:0000256" key="1">
    <source>
        <dbReference type="SAM" id="Phobius"/>
    </source>
</evidence>
<accession>A0A1F7VEA9</accession>
<evidence type="ECO:0000313" key="2">
    <source>
        <dbReference type="EMBL" id="OGL88849.1"/>
    </source>
</evidence>
<feature type="transmembrane region" description="Helical" evidence="1">
    <location>
        <begin position="39"/>
        <end position="63"/>
    </location>
</feature>
<protein>
    <submittedName>
        <fullName evidence="2">Uncharacterized protein</fullName>
    </submittedName>
</protein>
<gene>
    <name evidence="2" type="ORF">A3H75_00980</name>
</gene>
<evidence type="ECO:0000313" key="3">
    <source>
        <dbReference type="Proteomes" id="UP000176678"/>
    </source>
</evidence>
<dbReference type="AlphaFoldDB" id="A0A1F7VEA9"/>
<keyword evidence="1" id="KW-1133">Transmembrane helix</keyword>
<dbReference type="Proteomes" id="UP000176678">
    <property type="component" value="Unassembled WGS sequence"/>
</dbReference>